<dbReference type="EMBL" id="KJ944830">
    <property type="protein sequence ID" value="AII27452.1"/>
    <property type="molecule type" value="Genomic_DNA"/>
</dbReference>
<accession>A0A076G7J0</accession>
<evidence type="ECO:0000313" key="1">
    <source>
        <dbReference type="EMBL" id="AII27452.1"/>
    </source>
</evidence>
<name>A0A076G7J0_9CAUD</name>
<organism evidence="1">
    <name type="scientific">Pseudoalteromonas phage B8b</name>
    <dbReference type="NCBI Taxonomy" id="1506997"/>
    <lineage>
        <taxon>Viruses</taxon>
        <taxon>Duplodnaviria</taxon>
        <taxon>Heunggongvirae</taxon>
        <taxon>Uroviricota</taxon>
        <taxon>Caudoviricetes</taxon>
    </lineage>
</organism>
<reference evidence="1" key="1">
    <citation type="journal article" date="2015" name="PLoS ONE">
        <title>Life-style and genome structure of marine pseudoalteromonas siphovirus b8b isolated from the northwestern mediterranean sea.</title>
        <authorList>
            <person name="Lara E."/>
            <person name="Holmfeldt K."/>
            <person name="Solonenko N."/>
            <person name="Sa E.L."/>
            <person name="Ignacio-Espinoza J.C."/>
            <person name="Cornejo-Castillo F.M."/>
            <person name="Verberkmoes N.C."/>
            <person name="Vaque D."/>
            <person name="Sullivan M.B."/>
            <person name="Acinas S.G."/>
        </authorList>
    </citation>
    <scope>NUCLEOTIDE SEQUENCE [LARGE SCALE GENOMIC DNA]</scope>
</reference>
<sequence>MITYEPKPFLDAAPVNALIHKRTRMAYILALYANNQYFKVGYLVKEIAKLHAPHFKYPSFTHSHINALSLANVYVLSYPTGRGVNTFTYSPTDSMAGGVSYVDGGSYCLWGVSLIGVGIHIRLSSLLQNAGHHKMQYNILLKQCNVVGVSYCYTSQPVKQSLPMIDNVIIVQSRPMSPHAKAYKAIQSGALVYVEVDNEFVAIGKIH</sequence>
<proteinExistence type="predicted"/>
<protein>
    <submittedName>
        <fullName evidence="1">dUTPase</fullName>
    </submittedName>
</protein>
<gene>
    <name evidence="1" type="ORF">B8b_01</name>
</gene>